<comment type="cofactor">
    <cofactor evidence="1">
        <name>pyridoxal 5'-phosphate</name>
        <dbReference type="ChEBI" id="CHEBI:597326"/>
    </cofactor>
</comment>
<dbReference type="KEGG" id="cce:Ccel_1042"/>
<dbReference type="OrthoDB" id="9813612at2"/>
<keyword evidence="7" id="KW-1185">Reference proteome</keyword>
<evidence type="ECO:0000256" key="1">
    <source>
        <dbReference type="ARBA" id="ARBA00001933"/>
    </source>
</evidence>
<dbReference type="InterPro" id="IPR015421">
    <property type="entry name" value="PyrdxlP-dep_Trfase_major"/>
</dbReference>
<sequence>MNYMNAYEDLRNVPAYYDYSLSFNRDESILEILKNIQMHEVVEMLNRYPQQSYFEFKELLGLSHPKMTVVLGSGSEDLIWRINNFILRNKKVGVILPTFYRIYQTLQEPCFINIPYDIDNEVLDICSLRKAIDEGKYEAVWITNPNPITGKGFYASELLNVIEANKDTLFIVDEASVDSVMDIDRFSMLNSGYYLKNLVVIKTFSKFYGLPGMRLGYVAISDELADCLENWGQVFPVSSFSIYMAKKILEHKKIFMDIRKKINQNRDLMTSLLNSSSTVVPYKSLTNTLVIGGRSTQYNLWQILKGKGILSFSLDEEKGMLFSNCVRITIHSGKESFDYLYNGIKELLCELEGNNRVYSVNM</sequence>
<evidence type="ECO:0000256" key="2">
    <source>
        <dbReference type="ARBA" id="ARBA00022576"/>
    </source>
</evidence>
<dbReference type="InterPro" id="IPR015422">
    <property type="entry name" value="PyrdxlP-dep_Trfase_small"/>
</dbReference>
<dbReference type="InterPro" id="IPR004839">
    <property type="entry name" value="Aminotransferase_I/II_large"/>
</dbReference>
<dbReference type="RefSeq" id="WP_015924560.1">
    <property type="nucleotide sequence ID" value="NC_011898.1"/>
</dbReference>
<evidence type="ECO:0000313" key="6">
    <source>
        <dbReference type="EMBL" id="ACL75404.1"/>
    </source>
</evidence>
<dbReference type="EMBL" id="CP001348">
    <property type="protein sequence ID" value="ACL75404.1"/>
    <property type="molecule type" value="Genomic_DNA"/>
</dbReference>
<dbReference type="PANTHER" id="PTHR42885">
    <property type="entry name" value="HISTIDINOL-PHOSPHATE AMINOTRANSFERASE-RELATED"/>
    <property type="match status" value="1"/>
</dbReference>
<dbReference type="Gene3D" id="3.90.1150.10">
    <property type="entry name" value="Aspartate Aminotransferase, domain 1"/>
    <property type="match status" value="1"/>
</dbReference>
<evidence type="ECO:0000313" key="7">
    <source>
        <dbReference type="Proteomes" id="UP000001349"/>
    </source>
</evidence>
<keyword evidence="2 6" id="KW-0032">Aminotransferase</keyword>
<dbReference type="SUPFAM" id="SSF53383">
    <property type="entry name" value="PLP-dependent transferases"/>
    <property type="match status" value="1"/>
</dbReference>
<keyword evidence="3 6" id="KW-0808">Transferase</keyword>
<evidence type="ECO:0000256" key="3">
    <source>
        <dbReference type="ARBA" id="ARBA00022679"/>
    </source>
</evidence>
<dbReference type="eggNOG" id="COG0079">
    <property type="taxonomic scope" value="Bacteria"/>
</dbReference>
<gene>
    <name evidence="6" type="ordered locus">Ccel_1042</name>
</gene>
<dbReference type="GO" id="GO:0008483">
    <property type="term" value="F:transaminase activity"/>
    <property type="evidence" value="ECO:0007669"/>
    <property type="project" value="UniProtKB-KW"/>
</dbReference>
<dbReference type="AlphaFoldDB" id="B8I9E4"/>
<proteinExistence type="predicted"/>
<dbReference type="Gene3D" id="3.40.640.10">
    <property type="entry name" value="Type I PLP-dependent aspartate aminotransferase-like (Major domain)"/>
    <property type="match status" value="1"/>
</dbReference>
<accession>B8I9E4</accession>
<dbReference type="Proteomes" id="UP000001349">
    <property type="component" value="Chromosome"/>
</dbReference>
<dbReference type="GO" id="GO:0030170">
    <property type="term" value="F:pyridoxal phosphate binding"/>
    <property type="evidence" value="ECO:0007669"/>
    <property type="project" value="InterPro"/>
</dbReference>
<reference evidence="6 7" key="1">
    <citation type="submission" date="2009-01" db="EMBL/GenBank/DDBJ databases">
        <title>Complete sequence of Clostridium cellulolyticum H10.</title>
        <authorList>
            <consortium name="US DOE Joint Genome Institute"/>
            <person name="Lucas S."/>
            <person name="Copeland A."/>
            <person name="Lapidus A."/>
            <person name="Glavina del Rio T."/>
            <person name="Dalin E."/>
            <person name="Tice H."/>
            <person name="Bruce D."/>
            <person name="Goodwin L."/>
            <person name="Pitluck S."/>
            <person name="Chertkov O."/>
            <person name="Saunders E."/>
            <person name="Brettin T."/>
            <person name="Detter J.C."/>
            <person name="Han C."/>
            <person name="Larimer F."/>
            <person name="Land M."/>
            <person name="Hauser L."/>
            <person name="Kyrpides N."/>
            <person name="Ivanova N."/>
            <person name="Zhou J."/>
            <person name="Richardson P."/>
        </authorList>
    </citation>
    <scope>NUCLEOTIDE SEQUENCE [LARGE SCALE GENOMIC DNA]</scope>
    <source>
        <strain evidence="7">ATCC 35319 / DSM 5812 / JCM 6584 / H10</strain>
    </source>
</reference>
<name>B8I9E4_RUMCH</name>
<feature type="domain" description="Aminotransferase class I/classII large" evidence="5">
    <location>
        <begin position="34"/>
        <end position="335"/>
    </location>
</feature>
<dbReference type="Pfam" id="PF00155">
    <property type="entry name" value="Aminotran_1_2"/>
    <property type="match status" value="1"/>
</dbReference>
<keyword evidence="4" id="KW-0663">Pyridoxal phosphate</keyword>
<protein>
    <submittedName>
        <fullName evidence="6">Aminotransferase class I and II</fullName>
    </submittedName>
</protein>
<dbReference type="PANTHER" id="PTHR42885:SF2">
    <property type="entry name" value="HISTIDINOL-PHOSPHATE AMINOTRANSFERASE"/>
    <property type="match status" value="1"/>
</dbReference>
<dbReference type="CDD" id="cd00609">
    <property type="entry name" value="AAT_like"/>
    <property type="match status" value="1"/>
</dbReference>
<dbReference type="STRING" id="394503.Ccel_1042"/>
<dbReference type="HOGENOM" id="CLU_784693_0_0_9"/>
<evidence type="ECO:0000256" key="4">
    <source>
        <dbReference type="ARBA" id="ARBA00022898"/>
    </source>
</evidence>
<dbReference type="InterPro" id="IPR015424">
    <property type="entry name" value="PyrdxlP-dep_Trfase"/>
</dbReference>
<organism evidence="6 7">
    <name type="scientific">Ruminiclostridium cellulolyticum (strain ATCC 35319 / DSM 5812 / JCM 6584 / H10)</name>
    <name type="common">Clostridium cellulolyticum</name>
    <dbReference type="NCBI Taxonomy" id="394503"/>
    <lineage>
        <taxon>Bacteria</taxon>
        <taxon>Bacillati</taxon>
        <taxon>Bacillota</taxon>
        <taxon>Clostridia</taxon>
        <taxon>Eubacteriales</taxon>
        <taxon>Oscillospiraceae</taxon>
        <taxon>Ruminiclostridium</taxon>
    </lineage>
</organism>
<evidence type="ECO:0000259" key="5">
    <source>
        <dbReference type="Pfam" id="PF00155"/>
    </source>
</evidence>